<gene>
    <name evidence="2" type="ORF">SAMN04488011_103236</name>
</gene>
<dbReference type="Gene3D" id="3.40.50.10090">
    <property type="match status" value="1"/>
</dbReference>
<accession>A0A1H8F779</accession>
<feature type="domain" description="Tetrapyrrole biosynthesis uroporphyrinogen III synthase" evidence="1">
    <location>
        <begin position="11"/>
        <end position="176"/>
    </location>
</feature>
<evidence type="ECO:0000313" key="2">
    <source>
        <dbReference type="EMBL" id="SEN27572.1"/>
    </source>
</evidence>
<evidence type="ECO:0000313" key="3">
    <source>
        <dbReference type="Proteomes" id="UP000199372"/>
    </source>
</evidence>
<dbReference type="AlphaFoldDB" id="A0A1H8F779"/>
<dbReference type="GO" id="GO:0033014">
    <property type="term" value="P:tetrapyrrole biosynthetic process"/>
    <property type="evidence" value="ECO:0007669"/>
    <property type="project" value="InterPro"/>
</dbReference>
<keyword evidence="3" id="KW-1185">Reference proteome</keyword>
<name>A0A1H8F779_9RHOB</name>
<dbReference type="Proteomes" id="UP000199372">
    <property type="component" value="Unassembled WGS sequence"/>
</dbReference>
<dbReference type="EMBL" id="FOCM01000003">
    <property type="protein sequence ID" value="SEN27572.1"/>
    <property type="molecule type" value="Genomic_DNA"/>
</dbReference>
<dbReference type="SUPFAM" id="SSF69618">
    <property type="entry name" value="HemD-like"/>
    <property type="match status" value="1"/>
</dbReference>
<proteinExistence type="predicted"/>
<sequence length="189" mass="19016">MAPGDLPGGDLVFTSEHGAIRAAALGLRDRRAFAVGPRTGAVARALGFDCADGPGQAAELPEWLMTQGAGPILHLHGQHVTGDLAGALRELGVLAEARVVYDQVSRAPGAAAIRAASGPGAILPLFSARTARLLADGLEQVDDSAQVLSISSAVARAWPLGGVQHIASTPDAAGMAALVAALVAPAVER</sequence>
<organism evidence="2 3">
    <name type="scientific">Palleronia pelagia</name>
    <dbReference type="NCBI Taxonomy" id="387096"/>
    <lineage>
        <taxon>Bacteria</taxon>
        <taxon>Pseudomonadati</taxon>
        <taxon>Pseudomonadota</taxon>
        <taxon>Alphaproteobacteria</taxon>
        <taxon>Rhodobacterales</taxon>
        <taxon>Roseobacteraceae</taxon>
        <taxon>Palleronia</taxon>
    </lineage>
</organism>
<protein>
    <submittedName>
        <fullName evidence="2">Uroporphyrinogen-III synthase</fullName>
    </submittedName>
</protein>
<reference evidence="3" key="1">
    <citation type="submission" date="2016-10" db="EMBL/GenBank/DDBJ databases">
        <authorList>
            <person name="Varghese N."/>
            <person name="Submissions S."/>
        </authorList>
    </citation>
    <scope>NUCLEOTIDE SEQUENCE [LARGE SCALE GENOMIC DNA]</scope>
    <source>
        <strain evidence="3">DSM 26893</strain>
    </source>
</reference>
<evidence type="ECO:0000259" key="1">
    <source>
        <dbReference type="Pfam" id="PF02602"/>
    </source>
</evidence>
<dbReference type="InterPro" id="IPR036108">
    <property type="entry name" value="4pyrrol_syn_uPrphyn_synt_sf"/>
</dbReference>
<dbReference type="Pfam" id="PF02602">
    <property type="entry name" value="HEM4"/>
    <property type="match status" value="1"/>
</dbReference>
<dbReference type="GO" id="GO:0004852">
    <property type="term" value="F:uroporphyrinogen-III synthase activity"/>
    <property type="evidence" value="ECO:0007669"/>
    <property type="project" value="InterPro"/>
</dbReference>
<dbReference type="InterPro" id="IPR003754">
    <property type="entry name" value="4pyrrol_synth_uPrphyn_synth"/>
</dbReference>